<evidence type="ECO:0000313" key="2">
    <source>
        <dbReference type="EMBL" id="MBX8644276.1"/>
    </source>
</evidence>
<protein>
    <submittedName>
        <fullName evidence="1">HAMP domain-containing histidine kinase</fullName>
    </submittedName>
</protein>
<name>A0A8J8CGF0_9ARCH</name>
<dbReference type="Proteomes" id="UP000750197">
    <property type="component" value="Unassembled WGS sequence"/>
</dbReference>
<comment type="caution">
    <text evidence="2">The sequence shown here is derived from an EMBL/GenBank/DDBJ whole genome shotgun (WGS) entry which is preliminary data.</text>
</comment>
<dbReference type="EMBL" id="JAHEAC010000050">
    <property type="protein sequence ID" value="MBX8644276.1"/>
    <property type="molecule type" value="Genomic_DNA"/>
</dbReference>
<accession>A0A8J8CGF0</accession>
<evidence type="ECO:0000313" key="3">
    <source>
        <dbReference type="Proteomes" id="UP000750197"/>
    </source>
</evidence>
<keyword evidence="1" id="KW-0808">Transferase</keyword>
<organism evidence="2 3">
    <name type="scientific">Candidatus Sysuiplasma superficiale</name>
    <dbReference type="NCBI Taxonomy" id="2823368"/>
    <lineage>
        <taxon>Archaea</taxon>
        <taxon>Methanobacteriati</taxon>
        <taxon>Thermoplasmatota</taxon>
        <taxon>Thermoplasmata</taxon>
        <taxon>Candidatus Sysuiplasmatales</taxon>
        <taxon>Candidatus Sysuiplasmataceae</taxon>
        <taxon>Candidatus Sysuiplasma</taxon>
    </lineage>
</organism>
<sequence>MEDISVVLVGEAGAEHRGDCSYISSLHGYTVSETTPVSFMLNSINYGTVVVIELPFLHENEEEFLRIVFEAPHIPVVLLTDEPLKYLRYLGRGTVQLVVREPGYQSAIPKAITDAMEGARIIHERDVLEKRLKEYAQYLESINRIMEHDVGDLNQAILTFSELLNRSENRTTKPLIDNIISQSKTVGNLINSFSKLARIAKGNVEDITLRARPLSEAVDQGVSRFIRDMGSDYSVQVECPGDMRVTGDAQLPDLFEYSLSLLSNLQKGCRHYAVSAREEKGLNPSTLITISPDGMARKAAPRILSSVDDIDTLLRGNMDVLAVMMLSRRYGGTVTVGRVEDAGRNSSFLSLLLPLC</sequence>
<reference evidence="2" key="1">
    <citation type="submission" date="2021-05" db="EMBL/GenBank/DDBJ databases">
        <title>Genomic insights into ecological role and evolution of a novel Thermoplasmata order Candidatus Sysuiplasmatales.</title>
        <authorList>
            <person name="Yuan Y."/>
        </authorList>
    </citation>
    <scope>NUCLEOTIDE SEQUENCE</scope>
    <source>
        <strain evidence="2">TUT19-bin139</strain>
        <strain evidence="1">YP2-bin.285</strain>
    </source>
</reference>
<dbReference type="GO" id="GO:0016301">
    <property type="term" value="F:kinase activity"/>
    <property type="evidence" value="ECO:0007669"/>
    <property type="project" value="UniProtKB-KW"/>
</dbReference>
<evidence type="ECO:0000313" key="1">
    <source>
        <dbReference type="EMBL" id="MBX8631444.1"/>
    </source>
</evidence>
<proteinExistence type="predicted"/>
<keyword evidence="1" id="KW-0418">Kinase</keyword>
<dbReference type="AlphaFoldDB" id="A0A8J8CGF0"/>
<dbReference type="EMBL" id="JAGVSJ010000004">
    <property type="protein sequence ID" value="MBX8631444.1"/>
    <property type="molecule type" value="Genomic_DNA"/>
</dbReference>
<gene>
    <name evidence="1" type="ORF">J9259_02830</name>
    <name evidence="2" type="ORF">KIY12_06090</name>
</gene>
<dbReference type="Proteomes" id="UP000716004">
    <property type="component" value="Unassembled WGS sequence"/>
</dbReference>